<keyword evidence="5" id="KW-1185">Reference proteome</keyword>
<evidence type="ECO:0000313" key="4">
    <source>
        <dbReference type="EMBL" id="KAG8179520.1"/>
    </source>
</evidence>
<feature type="compositionally biased region" description="Polar residues" evidence="1">
    <location>
        <begin position="97"/>
        <end position="131"/>
    </location>
</feature>
<dbReference type="Proteomes" id="UP000827092">
    <property type="component" value="Unassembled WGS sequence"/>
</dbReference>
<name>A0AAV6U5R7_9ARAC</name>
<feature type="signal peptide" evidence="3">
    <location>
        <begin position="1"/>
        <end position="22"/>
    </location>
</feature>
<sequence>MEKSAMYKVWLTLSMVVVAVYAAAPATSSTSTKREDPNNPGGNSQGGQPVYSPSASSNSYSSAAFDGQDAGNAYKAQQQSQGNLYYYYYPVQEKGQQQDNAYASSSTHNYATAPANSNPYEGQDSSQTNYHASQASDAYASQDAAYASALNQLNQYGMGNGYSMSSGGANAFGSYGSGSVPAGYATAGVPASAYGAGGIGSYPAGSANVANYAPQASTLAQYAAQLTGYGSGQGYGGASGYGMQGYGTPSRRYGLGSLIMPMLALAGLTMLVPTITSNLGSRTKRSTVEPGQSPLTMITEYKDKLERYYSLYRTAVEKEECMNRIICEFGSAVSDVKGKGAVVLVLEKLIPKHMRPKMNVFKAGALSPEIGKCKKLFKC</sequence>
<keyword evidence="3" id="KW-0732">Signal</keyword>
<keyword evidence="2" id="KW-0472">Membrane</keyword>
<keyword evidence="2" id="KW-1133">Transmembrane helix</keyword>
<dbReference type="AlphaFoldDB" id="A0AAV6U5R7"/>
<evidence type="ECO:0000313" key="5">
    <source>
        <dbReference type="Proteomes" id="UP000827092"/>
    </source>
</evidence>
<accession>A0AAV6U5R7</accession>
<evidence type="ECO:0000256" key="3">
    <source>
        <dbReference type="SAM" id="SignalP"/>
    </source>
</evidence>
<comment type="caution">
    <text evidence="4">The sequence shown here is derived from an EMBL/GenBank/DDBJ whole genome shotgun (WGS) entry which is preliminary data.</text>
</comment>
<keyword evidence="2" id="KW-0812">Transmembrane</keyword>
<feature type="region of interest" description="Disordered" evidence="1">
    <location>
        <begin position="97"/>
        <end position="135"/>
    </location>
</feature>
<feature type="chain" id="PRO_5043720025" evidence="3">
    <location>
        <begin position="23"/>
        <end position="379"/>
    </location>
</feature>
<proteinExistence type="predicted"/>
<feature type="transmembrane region" description="Helical" evidence="2">
    <location>
        <begin position="253"/>
        <end position="275"/>
    </location>
</feature>
<dbReference type="EMBL" id="JAFNEN010000621">
    <property type="protein sequence ID" value="KAG8179520.1"/>
    <property type="molecule type" value="Genomic_DNA"/>
</dbReference>
<reference evidence="4 5" key="1">
    <citation type="journal article" date="2022" name="Nat. Ecol. Evol.">
        <title>A masculinizing supergene underlies an exaggerated male reproductive morph in a spider.</title>
        <authorList>
            <person name="Hendrickx F."/>
            <person name="De Corte Z."/>
            <person name="Sonet G."/>
            <person name="Van Belleghem S.M."/>
            <person name="Kostlbacher S."/>
            <person name="Vangestel C."/>
        </authorList>
    </citation>
    <scope>NUCLEOTIDE SEQUENCE [LARGE SCALE GENOMIC DNA]</scope>
    <source>
        <strain evidence="4">W744_W776</strain>
    </source>
</reference>
<protein>
    <submittedName>
        <fullName evidence="4">Uncharacterized protein</fullName>
    </submittedName>
</protein>
<gene>
    <name evidence="4" type="ORF">JTE90_025749</name>
</gene>
<evidence type="ECO:0000256" key="2">
    <source>
        <dbReference type="SAM" id="Phobius"/>
    </source>
</evidence>
<evidence type="ECO:0000256" key="1">
    <source>
        <dbReference type="SAM" id="MobiDB-lite"/>
    </source>
</evidence>
<feature type="region of interest" description="Disordered" evidence="1">
    <location>
        <begin position="26"/>
        <end position="63"/>
    </location>
</feature>
<feature type="compositionally biased region" description="Low complexity" evidence="1">
    <location>
        <begin position="38"/>
        <end position="63"/>
    </location>
</feature>
<organism evidence="4 5">
    <name type="scientific">Oedothorax gibbosus</name>
    <dbReference type="NCBI Taxonomy" id="931172"/>
    <lineage>
        <taxon>Eukaryota</taxon>
        <taxon>Metazoa</taxon>
        <taxon>Ecdysozoa</taxon>
        <taxon>Arthropoda</taxon>
        <taxon>Chelicerata</taxon>
        <taxon>Arachnida</taxon>
        <taxon>Araneae</taxon>
        <taxon>Araneomorphae</taxon>
        <taxon>Entelegynae</taxon>
        <taxon>Araneoidea</taxon>
        <taxon>Linyphiidae</taxon>
        <taxon>Erigoninae</taxon>
        <taxon>Oedothorax</taxon>
    </lineage>
</organism>